<dbReference type="Pfam" id="PF01435">
    <property type="entry name" value="Peptidase_M48"/>
    <property type="match status" value="1"/>
</dbReference>
<keyword evidence="6 11" id="KW-0378">Hydrolase</keyword>
<keyword evidence="8 12" id="KW-1133">Transmembrane helix</keyword>
<feature type="transmembrane region" description="Helical" evidence="12">
    <location>
        <begin position="46"/>
        <end position="64"/>
    </location>
</feature>
<dbReference type="InterPro" id="IPR050083">
    <property type="entry name" value="HtpX_protease"/>
</dbReference>
<dbReference type="GeneID" id="61391637"/>
<reference evidence="14" key="1">
    <citation type="submission" date="2017-05" db="EMBL/GenBank/DDBJ databases">
        <title>Polyphasic characterization of four soil-derived phenanthrene-degrading Acidovorax strains and proposal of Acidovorax phenanthrenivorans sp. nov.</title>
        <authorList>
            <person name="Singleton D."/>
            <person name="Lee J."/>
            <person name="Dickey A.N."/>
            <person name="Stroud A."/>
            <person name="Scholl E.H."/>
            <person name="Wright F.A."/>
            <person name="Aitken M.D."/>
        </authorList>
    </citation>
    <scope>NUCLEOTIDE SEQUENCE</scope>
    <source>
        <strain evidence="14">P4</strain>
        <plasmid evidence="14">pACP4.4</plasmid>
    </source>
</reference>
<evidence type="ECO:0000256" key="9">
    <source>
        <dbReference type="ARBA" id="ARBA00023049"/>
    </source>
</evidence>
<evidence type="ECO:0000313" key="14">
    <source>
        <dbReference type="EMBL" id="ART61582.1"/>
    </source>
</evidence>
<dbReference type="InterPro" id="IPR001915">
    <property type="entry name" value="Peptidase_M48"/>
</dbReference>
<comment type="cofactor">
    <cofactor evidence="11">
        <name>Zn(2+)</name>
        <dbReference type="ChEBI" id="CHEBI:29105"/>
    </cofactor>
    <text evidence="11">Binds 1 zinc ion per subunit.</text>
</comment>
<dbReference type="Gene3D" id="3.30.2010.10">
    <property type="entry name" value="Metalloproteases ('zincins'), catalytic domain"/>
    <property type="match status" value="1"/>
</dbReference>
<evidence type="ECO:0000256" key="7">
    <source>
        <dbReference type="ARBA" id="ARBA00022833"/>
    </source>
</evidence>
<protein>
    <submittedName>
        <fullName evidence="14">Peptidase M48</fullName>
    </submittedName>
</protein>
<dbReference type="GO" id="GO:0006508">
    <property type="term" value="P:proteolysis"/>
    <property type="evidence" value="ECO:0007669"/>
    <property type="project" value="UniProtKB-KW"/>
</dbReference>
<dbReference type="GO" id="GO:0005886">
    <property type="term" value="C:plasma membrane"/>
    <property type="evidence" value="ECO:0007669"/>
    <property type="project" value="UniProtKB-SubCell"/>
</dbReference>
<geneLocation type="plasmid" evidence="14 15">
    <name>pACP4.4</name>
</geneLocation>
<gene>
    <name evidence="14" type="ORF">CBP36_21715</name>
</gene>
<keyword evidence="10 12" id="KW-0472">Membrane</keyword>
<evidence type="ECO:0000313" key="15">
    <source>
        <dbReference type="Proteomes" id="UP000194440"/>
    </source>
</evidence>
<evidence type="ECO:0000256" key="12">
    <source>
        <dbReference type="SAM" id="Phobius"/>
    </source>
</evidence>
<sequence>MIPSHWFRRIILIVFIMEVAGGILWVTGRLSTNPAAKPMTQALGSLIFLFGFYASAPLSARFLAPRPSRDAVLQERLARIVATVPDSRPVFLYDHADKEANTVGLLPSHSRIYVTTGLLASMSDEGMRGVIAHENAHVHERHIFATFTYACCFAVSSHLLDNNNFFFAAFLLFLGIRRYCEYRADAGAAQSVGREAMLTALRELAVLYPSKSWVRWFSFANAYPTLAMRMRAVETGRKALL</sequence>
<keyword evidence="7 11" id="KW-0862">Zinc</keyword>
<evidence type="ECO:0000256" key="2">
    <source>
        <dbReference type="ARBA" id="ARBA00022475"/>
    </source>
</evidence>
<accession>A0A240UKL3</accession>
<feature type="domain" description="Peptidase M48" evidence="13">
    <location>
        <begin position="76"/>
        <end position="234"/>
    </location>
</feature>
<evidence type="ECO:0000256" key="3">
    <source>
        <dbReference type="ARBA" id="ARBA00022670"/>
    </source>
</evidence>
<keyword evidence="14" id="KW-0614">Plasmid</keyword>
<evidence type="ECO:0000256" key="8">
    <source>
        <dbReference type="ARBA" id="ARBA00022989"/>
    </source>
</evidence>
<keyword evidence="5" id="KW-0479">Metal-binding</keyword>
<comment type="subcellular location">
    <subcellularLocation>
        <location evidence="1">Cell membrane</location>
        <topology evidence="1">Multi-pass membrane protein</topology>
    </subcellularLocation>
</comment>
<dbReference type="KEGG" id="acis:CBP35_21125"/>
<keyword evidence="9 11" id="KW-0482">Metalloprotease</keyword>
<evidence type="ECO:0000256" key="4">
    <source>
        <dbReference type="ARBA" id="ARBA00022692"/>
    </source>
</evidence>
<dbReference type="AlphaFoldDB" id="A0A240UKL3"/>
<feature type="transmembrane region" description="Helical" evidence="12">
    <location>
        <begin position="7"/>
        <end position="26"/>
    </location>
</feature>
<dbReference type="PANTHER" id="PTHR43221">
    <property type="entry name" value="PROTEASE HTPX"/>
    <property type="match status" value="1"/>
</dbReference>
<evidence type="ECO:0000256" key="6">
    <source>
        <dbReference type="ARBA" id="ARBA00022801"/>
    </source>
</evidence>
<proteinExistence type="inferred from homology"/>
<evidence type="ECO:0000256" key="5">
    <source>
        <dbReference type="ARBA" id="ARBA00022723"/>
    </source>
</evidence>
<organism evidence="14 15">
    <name type="scientific">Acidovorax carolinensis</name>
    <dbReference type="NCBI Taxonomy" id="553814"/>
    <lineage>
        <taxon>Bacteria</taxon>
        <taxon>Pseudomonadati</taxon>
        <taxon>Pseudomonadota</taxon>
        <taxon>Betaproteobacteria</taxon>
        <taxon>Burkholderiales</taxon>
        <taxon>Comamonadaceae</taxon>
        <taxon>Acidovorax</taxon>
    </lineage>
</organism>
<dbReference type="GO" id="GO:0046872">
    <property type="term" value="F:metal ion binding"/>
    <property type="evidence" value="ECO:0007669"/>
    <property type="project" value="UniProtKB-KW"/>
</dbReference>
<keyword evidence="2" id="KW-1003">Cell membrane</keyword>
<keyword evidence="4 12" id="KW-0812">Transmembrane</keyword>
<dbReference type="PANTHER" id="PTHR43221:SF1">
    <property type="entry name" value="PROTEASE HTPX"/>
    <property type="match status" value="1"/>
</dbReference>
<dbReference type="KEGG" id="acip:CBP36_21715"/>
<dbReference type="OrthoDB" id="9810445at2"/>
<keyword evidence="3 11" id="KW-0645">Protease</keyword>
<dbReference type="EMBL" id="CP021370">
    <property type="protein sequence ID" value="ART61582.1"/>
    <property type="molecule type" value="Genomic_DNA"/>
</dbReference>
<comment type="similarity">
    <text evidence="11">Belongs to the peptidase M48 family.</text>
</comment>
<keyword evidence="15" id="KW-1185">Reference proteome</keyword>
<evidence type="ECO:0000256" key="10">
    <source>
        <dbReference type="ARBA" id="ARBA00023136"/>
    </source>
</evidence>
<dbReference type="Proteomes" id="UP000194440">
    <property type="component" value="Plasmid pACP4.4"/>
</dbReference>
<evidence type="ECO:0000256" key="1">
    <source>
        <dbReference type="ARBA" id="ARBA00004651"/>
    </source>
</evidence>
<dbReference type="RefSeq" id="WP_009242138.1">
    <property type="nucleotide sequence ID" value="NZ_CP021365.1"/>
</dbReference>
<name>A0A240UKL3_9BURK</name>
<dbReference type="GO" id="GO:0004222">
    <property type="term" value="F:metalloendopeptidase activity"/>
    <property type="evidence" value="ECO:0007669"/>
    <property type="project" value="InterPro"/>
</dbReference>
<evidence type="ECO:0000256" key="11">
    <source>
        <dbReference type="RuleBase" id="RU003983"/>
    </source>
</evidence>
<evidence type="ECO:0000259" key="13">
    <source>
        <dbReference type="Pfam" id="PF01435"/>
    </source>
</evidence>